<reference evidence="2 3" key="1">
    <citation type="submission" date="2021-03" db="EMBL/GenBank/DDBJ databases">
        <title>Genomic Encyclopedia of Type Strains, Phase IV (KMG-IV): sequencing the most valuable type-strain genomes for metagenomic binning, comparative biology and taxonomic classification.</title>
        <authorList>
            <person name="Goeker M."/>
        </authorList>
    </citation>
    <scope>NUCLEOTIDE SEQUENCE [LARGE SCALE GENOMIC DNA]</scope>
    <source>
        <strain evidence="2 3">DSM 40526</strain>
    </source>
</reference>
<protein>
    <submittedName>
        <fullName evidence="2">Isopenicillin N synthase-like dioxygenase</fullName>
    </submittedName>
</protein>
<accession>A0ABS4LAP9</accession>
<proteinExistence type="predicted"/>
<evidence type="ECO:0000313" key="3">
    <source>
        <dbReference type="Proteomes" id="UP001519310"/>
    </source>
</evidence>
<dbReference type="Proteomes" id="UP001519310">
    <property type="component" value="Unassembled WGS sequence"/>
</dbReference>
<sequence>MTSRNGAVMPSAHTLPVLDLSQADDPAQRADFLKKLHAAARDSGFLHLTGTASPPPRVPASWN</sequence>
<organism evidence="2 3">
    <name type="scientific">Streptomyces avidinii</name>
    <dbReference type="NCBI Taxonomy" id="1895"/>
    <lineage>
        <taxon>Bacteria</taxon>
        <taxon>Bacillati</taxon>
        <taxon>Actinomycetota</taxon>
        <taxon>Actinomycetes</taxon>
        <taxon>Kitasatosporales</taxon>
        <taxon>Streptomycetaceae</taxon>
        <taxon>Streptomyces</taxon>
    </lineage>
</organism>
<dbReference type="InterPro" id="IPR026992">
    <property type="entry name" value="DIOX_N"/>
</dbReference>
<evidence type="ECO:0000259" key="1">
    <source>
        <dbReference type="Pfam" id="PF14226"/>
    </source>
</evidence>
<dbReference type="EMBL" id="JAGGLQ010000011">
    <property type="protein sequence ID" value="MBP2039193.1"/>
    <property type="molecule type" value="Genomic_DNA"/>
</dbReference>
<feature type="domain" description="Non-haem dioxygenase N-terminal" evidence="1">
    <location>
        <begin position="15"/>
        <end position="54"/>
    </location>
</feature>
<dbReference type="Pfam" id="PF14226">
    <property type="entry name" value="DIOX_N"/>
    <property type="match status" value="1"/>
</dbReference>
<dbReference type="Gene3D" id="2.60.120.330">
    <property type="entry name" value="B-lactam Antibiotic, Isopenicillin N Synthase, Chain"/>
    <property type="match status" value="1"/>
</dbReference>
<comment type="caution">
    <text evidence="2">The sequence shown here is derived from an EMBL/GenBank/DDBJ whole genome shotgun (WGS) entry which is preliminary data.</text>
</comment>
<keyword evidence="3" id="KW-1185">Reference proteome</keyword>
<gene>
    <name evidence="2" type="ORF">J2Z77_005019</name>
</gene>
<name>A0ABS4LAP9_STRAV</name>
<evidence type="ECO:0000313" key="2">
    <source>
        <dbReference type="EMBL" id="MBP2039193.1"/>
    </source>
</evidence>
<dbReference type="InterPro" id="IPR027443">
    <property type="entry name" value="IPNS-like_sf"/>
</dbReference>
<dbReference type="SUPFAM" id="SSF51197">
    <property type="entry name" value="Clavaminate synthase-like"/>
    <property type="match status" value="1"/>
</dbReference>